<dbReference type="AlphaFoldDB" id="A0AAD1XHM1"/>
<accession>A0AAD1XHM1</accession>
<feature type="region of interest" description="Disordered" evidence="1">
    <location>
        <begin position="154"/>
        <end position="188"/>
    </location>
</feature>
<evidence type="ECO:0000313" key="3">
    <source>
        <dbReference type="Proteomes" id="UP001295684"/>
    </source>
</evidence>
<reference evidence="2" key="1">
    <citation type="submission" date="2023-07" db="EMBL/GenBank/DDBJ databases">
        <authorList>
            <consortium name="AG Swart"/>
            <person name="Singh M."/>
            <person name="Singh A."/>
            <person name="Seah K."/>
            <person name="Emmerich C."/>
        </authorList>
    </citation>
    <scope>NUCLEOTIDE SEQUENCE</scope>
    <source>
        <strain evidence="2">DP1</strain>
    </source>
</reference>
<comment type="caution">
    <text evidence="2">The sequence shown here is derived from an EMBL/GenBank/DDBJ whole genome shotgun (WGS) entry which is preliminary data.</text>
</comment>
<dbReference type="EMBL" id="CAMPGE010014165">
    <property type="protein sequence ID" value="CAI2372854.1"/>
    <property type="molecule type" value="Genomic_DNA"/>
</dbReference>
<name>A0AAD1XHM1_EUPCR</name>
<sequence>MLCSTKNCQNSCKEYCQYHKRQICTCCRIDYHSQCRVLQIPNEKELRYQVASLRILINSTKKSFHKFGLDSICPDFTVCILTVQKEFAKLSSQVCTAIAKRDYKEYGNYSARLTEFRACFCSDSRISYVMAESFQRSALENMPEMVGSLRDCAGGEGKEDRGDLGWSEGNEEREEDKEGYVSRGYGGDGESQDKVCSVEETPEFDHFVQKYFPDVGWLDRLVDFTFWMTDKTHFHFIQECIDNKVILARFPKVRFVIDFDCCPLLKEYIEVCVPEEFCNELVFESNSTDIQLQYSSFSDSVEKILENPPKIIIFKEISFTHNELRSFQEKSDSSGLKLRLENCRIVMSGEYLGHRITDEEKRNTD</sequence>
<proteinExistence type="predicted"/>
<gene>
    <name evidence="2" type="ORF">ECRASSUSDP1_LOCUS14188</name>
</gene>
<protein>
    <submittedName>
        <fullName evidence="2">Uncharacterized protein</fullName>
    </submittedName>
</protein>
<dbReference type="Proteomes" id="UP001295684">
    <property type="component" value="Unassembled WGS sequence"/>
</dbReference>
<keyword evidence="3" id="KW-1185">Reference proteome</keyword>
<organism evidence="2 3">
    <name type="scientific">Euplotes crassus</name>
    <dbReference type="NCBI Taxonomy" id="5936"/>
    <lineage>
        <taxon>Eukaryota</taxon>
        <taxon>Sar</taxon>
        <taxon>Alveolata</taxon>
        <taxon>Ciliophora</taxon>
        <taxon>Intramacronucleata</taxon>
        <taxon>Spirotrichea</taxon>
        <taxon>Hypotrichia</taxon>
        <taxon>Euplotida</taxon>
        <taxon>Euplotidae</taxon>
        <taxon>Moneuplotes</taxon>
    </lineage>
</organism>
<evidence type="ECO:0000256" key="1">
    <source>
        <dbReference type="SAM" id="MobiDB-lite"/>
    </source>
</evidence>
<evidence type="ECO:0000313" key="2">
    <source>
        <dbReference type="EMBL" id="CAI2372854.1"/>
    </source>
</evidence>